<dbReference type="EMBL" id="VXIV02001100">
    <property type="protein sequence ID" value="KAF6034340.1"/>
    <property type="molecule type" value="Genomic_DNA"/>
</dbReference>
<keyword evidence="1" id="KW-0472">Membrane</keyword>
<comment type="caution">
    <text evidence="2">The sequence shown here is derived from an EMBL/GenBank/DDBJ whole genome shotgun (WGS) entry which is preliminary data.</text>
</comment>
<evidence type="ECO:0000256" key="1">
    <source>
        <dbReference type="SAM" id="Phobius"/>
    </source>
</evidence>
<keyword evidence="1" id="KW-1133">Transmembrane helix</keyword>
<dbReference type="AlphaFoldDB" id="A0A7J7K6U1"/>
<organism evidence="2 3">
    <name type="scientific">Bugula neritina</name>
    <name type="common">Brown bryozoan</name>
    <name type="synonym">Sertularia neritina</name>
    <dbReference type="NCBI Taxonomy" id="10212"/>
    <lineage>
        <taxon>Eukaryota</taxon>
        <taxon>Metazoa</taxon>
        <taxon>Spiralia</taxon>
        <taxon>Lophotrochozoa</taxon>
        <taxon>Bryozoa</taxon>
        <taxon>Gymnolaemata</taxon>
        <taxon>Cheilostomatida</taxon>
        <taxon>Flustrina</taxon>
        <taxon>Buguloidea</taxon>
        <taxon>Bugulidae</taxon>
        <taxon>Bugula</taxon>
    </lineage>
</organism>
<reference evidence="2" key="1">
    <citation type="submission" date="2020-06" db="EMBL/GenBank/DDBJ databases">
        <title>Draft genome of Bugula neritina, a colonial animal packing powerful symbionts and potential medicines.</title>
        <authorList>
            <person name="Rayko M."/>
        </authorList>
    </citation>
    <scope>NUCLEOTIDE SEQUENCE [LARGE SCALE GENOMIC DNA]</scope>
    <source>
        <strain evidence="2">Kwan_BN1</strain>
    </source>
</reference>
<keyword evidence="3" id="KW-1185">Reference proteome</keyword>
<accession>A0A7J7K6U1</accession>
<name>A0A7J7K6U1_BUGNE</name>
<gene>
    <name evidence="2" type="ORF">EB796_007355</name>
</gene>
<evidence type="ECO:0000313" key="3">
    <source>
        <dbReference type="Proteomes" id="UP000593567"/>
    </source>
</evidence>
<evidence type="ECO:0000313" key="2">
    <source>
        <dbReference type="EMBL" id="KAF6034340.1"/>
    </source>
</evidence>
<sequence length="67" mass="7814">MKNFSKIFIGSYCLIIFLVNWSFCAGYYSFLSLLYAPSLVHPHSTKVAKYRLCLNLVTCCQDPQHYR</sequence>
<protein>
    <submittedName>
        <fullName evidence="2">Uncharacterized protein</fullName>
    </submittedName>
</protein>
<dbReference type="Proteomes" id="UP000593567">
    <property type="component" value="Unassembled WGS sequence"/>
</dbReference>
<feature type="transmembrane region" description="Helical" evidence="1">
    <location>
        <begin position="7"/>
        <end position="30"/>
    </location>
</feature>
<keyword evidence="1" id="KW-0812">Transmembrane</keyword>
<proteinExistence type="predicted"/>